<dbReference type="SUPFAM" id="SSF52266">
    <property type="entry name" value="SGNH hydrolase"/>
    <property type="match status" value="1"/>
</dbReference>
<evidence type="ECO:0000313" key="2">
    <source>
        <dbReference type="EMBL" id="WDV06179.1"/>
    </source>
</evidence>
<name>A0AAJ5RLL0_9BACI</name>
<comment type="pathway">
    <text evidence="1">Cell wall biogenesis; lipoteichoic acid biosynthesis.</text>
</comment>
<accession>A0AAJ5RLL0</accession>
<dbReference type="Gene3D" id="3.40.50.1110">
    <property type="entry name" value="SGNH hydrolase"/>
    <property type="match status" value="1"/>
</dbReference>
<keyword evidence="1" id="KW-0472">Membrane</keyword>
<dbReference type="PANTHER" id="PTHR40039:SF1">
    <property type="entry name" value="PROTEIN DLTD"/>
    <property type="match status" value="1"/>
</dbReference>
<sequence>MIKKGFLSLCIAFALFTGFIFFPNAWIKAWISDEDVEQAKTNMSPLVFQGTYLQERMLQEPNSMPLYGSSELNRFDPFHPYNYARATEAPYSTFMVGRGGMQSITHFLNFAAQEKNLKDKKVVFIISPQWFTAKGMGEFHFSPNYSMLQAYDLAFNDEMDANLRKRAMERLLEFDTVKRDRLLKTMYQYQMSNGKKNPITGRMAMIAGRFHKELLEKKDLYYSLFPRKGHKLKSNDTLIANQTFDQQVQAAEAYGKKRVSNDYMIENRAYQRLVNANFSKFKGMRKQEDYTKSPEYEDFQLVIDVLKDAGAKPLFVSIPVNGYWYDYNGYPEERRHQYYDKMAQVLKDADVSYVDFTDHEYDPYFIMDTIHIAWKGWVYLDREMDHHWAQSK</sequence>
<reference evidence="2" key="1">
    <citation type="submission" date="2022-11" db="EMBL/GenBank/DDBJ databases">
        <title>Lysinibacillus irui.</title>
        <authorList>
            <person name="Akintayo S.O."/>
        </authorList>
    </citation>
    <scope>NUCLEOTIDE SEQUENCE</scope>
    <source>
        <strain evidence="2">IRB4-01</strain>
    </source>
</reference>
<comment type="similarity">
    <text evidence="1">Belongs to the DltD family.</text>
</comment>
<dbReference type="AlphaFoldDB" id="A0AAJ5RLL0"/>
<proteinExistence type="inferred from homology"/>
<gene>
    <name evidence="2" type="primary">dltD</name>
    <name evidence="2" type="ORF">OU989_18240</name>
</gene>
<dbReference type="PANTHER" id="PTHR40039">
    <property type="entry name" value="PROTEIN DLTD"/>
    <property type="match status" value="1"/>
</dbReference>
<dbReference type="Pfam" id="PF04914">
    <property type="entry name" value="DltD"/>
    <property type="match status" value="1"/>
</dbReference>
<dbReference type="Proteomes" id="UP001219585">
    <property type="component" value="Chromosome"/>
</dbReference>
<dbReference type="KEGG" id="liu:OU989_18240"/>
<dbReference type="GO" id="GO:0005886">
    <property type="term" value="C:plasma membrane"/>
    <property type="evidence" value="ECO:0007669"/>
    <property type="project" value="UniProtKB-UniRule"/>
</dbReference>
<dbReference type="InterPro" id="IPR036514">
    <property type="entry name" value="SGNH_hydro_sf"/>
</dbReference>
<dbReference type="InterPro" id="IPR006998">
    <property type="entry name" value="DltD"/>
</dbReference>
<keyword evidence="1" id="KW-1003">Cell membrane</keyword>
<protein>
    <recommendedName>
        <fullName evidence="1">Protein DltD</fullName>
    </recommendedName>
</protein>
<dbReference type="NCBIfam" id="TIGR04092">
    <property type="entry name" value="LTA_DltD"/>
    <property type="match status" value="1"/>
</dbReference>
<dbReference type="InterPro" id="IPR023896">
    <property type="entry name" value="LTA_DltD"/>
</dbReference>
<dbReference type="RefSeq" id="WP_274794366.1">
    <property type="nucleotide sequence ID" value="NZ_CP113527.1"/>
</dbReference>
<evidence type="ECO:0000313" key="3">
    <source>
        <dbReference type="Proteomes" id="UP001219585"/>
    </source>
</evidence>
<dbReference type="GO" id="GO:0070395">
    <property type="term" value="P:lipoteichoic acid biosynthetic process"/>
    <property type="evidence" value="ECO:0007669"/>
    <property type="project" value="UniProtKB-UniRule"/>
</dbReference>
<dbReference type="PIRSF" id="PIRSF021438">
    <property type="entry name" value="DltD"/>
    <property type="match status" value="1"/>
</dbReference>
<dbReference type="EMBL" id="CP113527">
    <property type="protein sequence ID" value="WDV06179.1"/>
    <property type="molecule type" value="Genomic_DNA"/>
</dbReference>
<evidence type="ECO:0000256" key="1">
    <source>
        <dbReference type="PIRNR" id="PIRNR021438"/>
    </source>
</evidence>
<organism evidence="2 3">
    <name type="scientific">Lysinibacillus irui</name>
    <dbReference type="NCBI Taxonomy" id="2998077"/>
    <lineage>
        <taxon>Bacteria</taxon>
        <taxon>Bacillati</taxon>
        <taxon>Bacillota</taxon>
        <taxon>Bacilli</taxon>
        <taxon>Bacillales</taxon>
        <taxon>Bacillaceae</taxon>
        <taxon>Lysinibacillus</taxon>
    </lineage>
</organism>